<dbReference type="InterPro" id="IPR006311">
    <property type="entry name" value="TAT_signal"/>
</dbReference>
<dbReference type="Proteomes" id="UP000037982">
    <property type="component" value="Unassembled WGS sequence"/>
</dbReference>
<sequence>MPAQRRSVIRTATVAAGALAALLLPVGAASAAGSTAPAGSRTEIMLPDDGLAGVAERVGHLPKATLIGGASALGAAGVGIAAFRRRHEAHPARTAATHRGNHA</sequence>
<accession>A0A0N0GVZ9</accession>
<dbReference type="PATRIC" id="fig|66876.3.peg.7411"/>
<reference evidence="4" key="1">
    <citation type="submission" date="2015-07" db="EMBL/GenBank/DDBJ databases">
        <authorList>
            <person name="Ju K.-S."/>
            <person name="Doroghazi J.R."/>
            <person name="Metcalf W.W."/>
        </authorList>
    </citation>
    <scope>NUCLEOTIDE SEQUENCE [LARGE SCALE GENOMIC DNA]</scope>
    <source>
        <strain evidence="4">NRRL ISP-5002</strain>
    </source>
</reference>
<feature type="chain" id="PRO_5005849968" evidence="2">
    <location>
        <begin position="32"/>
        <end position="103"/>
    </location>
</feature>
<dbReference type="AlphaFoldDB" id="A0A0N0GVZ9"/>
<protein>
    <submittedName>
        <fullName evidence="3">Uncharacterized protein</fullName>
    </submittedName>
</protein>
<dbReference type="EMBL" id="LGKG01000175">
    <property type="protein sequence ID" value="KPC59642.1"/>
    <property type="molecule type" value="Genomic_DNA"/>
</dbReference>
<keyword evidence="1" id="KW-0472">Membrane</keyword>
<comment type="caution">
    <text evidence="3">The sequence shown here is derived from an EMBL/GenBank/DDBJ whole genome shotgun (WGS) entry which is preliminary data.</text>
</comment>
<name>A0A0N0GVZ9_9ACTN</name>
<keyword evidence="4" id="KW-1185">Reference proteome</keyword>
<gene>
    <name evidence="3" type="ORF">ADL29_33645</name>
</gene>
<evidence type="ECO:0000256" key="2">
    <source>
        <dbReference type="SAM" id="SignalP"/>
    </source>
</evidence>
<feature type="transmembrane region" description="Helical" evidence="1">
    <location>
        <begin position="64"/>
        <end position="83"/>
    </location>
</feature>
<keyword evidence="1" id="KW-0812">Transmembrane</keyword>
<dbReference type="RefSeq" id="WP_053927318.1">
    <property type="nucleotide sequence ID" value="NZ_LGKG01000175.1"/>
</dbReference>
<evidence type="ECO:0000313" key="4">
    <source>
        <dbReference type="Proteomes" id="UP000037982"/>
    </source>
</evidence>
<evidence type="ECO:0000256" key="1">
    <source>
        <dbReference type="SAM" id="Phobius"/>
    </source>
</evidence>
<evidence type="ECO:0000313" key="3">
    <source>
        <dbReference type="EMBL" id="KPC59642.1"/>
    </source>
</evidence>
<organism evidence="3 4">
    <name type="scientific">Streptomyces chattanoogensis</name>
    <dbReference type="NCBI Taxonomy" id="66876"/>
    <lineage>
        <taxon>Bacteria</taxon>
        <taxon>Bacillati</taxon>
        <taxon>Actinomycetota</taxon>
        <taxon>Actinomycetes</taxon>
        <taxon>Kitasatosporales</taxon>
        <taxon>Streptomycetaceae</taxon>
        <taxon>Streptomyces</taxon>
    </lineage>
</organism>
<proteinExistence type="predicted"/>
<keyword evidence="2" id="KW-0732">Signal</keyword>
<dbReference type="PROSITE" id="PS51318">
    <property type="entry name" value="TAT"/>
    <property type="match status" value="1"/>
</dbReference>
<keyword evidence="1" id="KW-1133">Transmembrane helix</keyword>
<feature type="signal peptide" evidence="2">
    <location>
        <begin position="1"/>
        <end position="31"/>
    </location>
</feature>